<feature type="compositionally biased region" description="Polar residues" evidence="1">
    <location>
        <begin position="445"/>
        <end position="458"/>
    </location>
</feature>
<gene>
    <name evidence="2" type="ORF">BECKDK2373C_GA0170839_10302</name>
</gene>
<organism evidence="2">
    <name type="scientific">Candidatus Kentrum sp. DK</name>
    <dbReference type="NCBI Taxonomy" id="2126562"/>
    <lineage>
        <taxon>Bacteria</taxon>
        <taxon>Pseudomonadati</taxon>
        <taxon>Pseudomonadota</taxon>
        <taxon>Gammaproteobacteria</taxon>
        <taxon>Candidatus Kentrum</taxon>
    </lineage>
</organism>
<evidence type="ECO:0000256" key="1">
    <source>
        <dbReference type="SAM" id="MobiDB-lite"/>
    </source>
</evidence>
<protein>
    <submittedName>
        <fullName evidence="2">Uncharacterized protein</fullName>
    </submittedName>
</protein>
<evidence type="ECO:0000313" key="2">
    <source>
        <dbReference type="EMBL" id="VFJ50750.1"/>
    </source>
</evidence>
<feature type="region of interest" description="Disordered" evidence="1">
    <location>
        <begin position="698"/>
        <end position="803"/>
    </location>
</feature>
<feature type="compositionally biased region" description="Low complexity" evidence="1">
    <location>
        <begin position="735"/>
        <end position="754"/>
    </location>
</feature>
<feature type="compositionally biased region" description="Polar residues" evidence="1">
    <location>
        <begin position="718"/>
        <end position="734"/>
    </location>
</feature>
<feature type="region of interest" description="Disordered" evidence="1">
    <location>
        <begin position="441"/>
        <end position="502"/>
    </location>
</feature>
<feature type="compositionally biased region" description="Gly residues" evidence="1">
    <location>
        <begin position="482"/>
        <end position="494"/>
    </location>
</feature>
<dbReference type="AlphaFoldDB" id="A0A450SDR9"/>
<feature type="compositionally biased region" description="Basic and acidic residues" evidence="1">
    <location>
        <begin position="778"/>
        <end position="803"/>
    </location>
</feature>
<dbReference type="InterPro" id="IPR012334">
    <property type="entry name" value="Pectin_lyas_fold"/>
</dbReference>
<dbReference type="EMBL" id="CAADEY010000030">
    <property type="protein sequence ID" value="VFJ50750.1"/>
    <property type="molecule type" value="Genomic_DNA"/>
</dbReference>
<sequence length="803" mass="81015">MTCSWIRAGRSSLQVKEAAIDALIEQGGAIHADGSTVLLTAKAAGDIASTVINHTGITEARTLATGEQGEIVLLGDFENDRIEVAGTLDAGAPNGGDGGFIETSAAKVKIADDLNVTTRAVEGATGEWLIDPVDFTIAASGGDIAGAALAMILGTSDVTIHTDTGTDSFTDQYGASGTAGDIHVNDTVTWSANTLTLNAYNNIEVNANLDATGVDGTGTGSLALEYGQGAEAEGNTSTYTVTGDAKILIPTPTAFTWKKGSDSDTNKLVLGNDLFRLGDGTVASIDATTMQAMEPFYYDEKGGDAGTGAWYGTTNGNSLDLEIGVGYDDGSSSPEGWNREGVLIGTSSNTGGGNVAAVIDLSDRIVAQSLDISGYQEGTGTIVSTIAVDTDASVDGTADISIDNAYTLEADASSLKTETTVSNETDGALSNVRLWVGARDDSIAGSDTPSKSKGNVTDGSFAEIDDPTTQAKAIQVTVATSGGEGGTDGGSDGGSDGEDDVPVLFYTDDDAYAVMADSGDFTNVTNTDPLASDGETTTDQTNNSYALFMQLPNLEASGNEGNSSTLTWHMEPSVGGSDGDGGHGRGNKFGHLPKEERGRALAALAIAQGGLGVGRKTKDTADNGIDTTVTDTTVTDTTGIDTAAVETGDGSVATDGAPTTIGGMEVENVSSGDGADAMDADGDSGADAVDLILAQADSNPTGDTVYTVDGGISDGAPETTQADTGVSEDGNQSVEGAETTEGTTSAEGTESGEGAEAGEESGAEEGMETESETEAGDSEGKKGKAKGKTKDKARGKAKGHDKA</sequence>
<dbReference type="Gene3D" id="2.160.20.10">
    <property type="entry name" value="Single-stranded right-handed beta-helix, Pectin lyase-like"/>
    <property type="match status" value="1"/>
</dbReference>
<feature type="compositionally biased region" description="Acidic residues" evidence="1">
    <location>
        <begin position="756"/>
        <end position="777"/>
    </location>
</feature>
<name>A0A450SDR9_9GAMM</name>
<proteinExistence type="predicted"/>
<reference evidence="2" key="1">
    <citation type="submission" date="2019-02" db="EMBL/GenBank/DDBJ databases">
        <authorList>
            <person name="Gruber-Vodicka R. H."/>
            <person name="Seah K. B. B."/>
        </authorList>
    </citation>
    <scope>NUCLEOTIDE SEQUENCE</scope>
    <source>
        <strain evidence="2">BECK_DK161</strain>
    </source>
</reference>
<accession>A0A450SDR9</accession>